<dbReference type="InterPro" id="IPR011989">
    <property type="entry name" value="ARM-like"/>
</dbReference>
<dbReference type="InterPro" id="IPR014824">
    <property type="entry name" value="Nfu/NifU_N"/>
</dbReference>
<evidence type="ECO:0000313" key="3">
    <source>
        <dbReference type="Proteomes" id="UP000673394"/>
    </source>
</evidence>
<dbReference type="Gene3D" id="1.25.10.10">
    <property type="entry name" value="Leucine-rich Repeat Variant"/>
    <property type="match status" value="1"/>
</dbReference>
<comment type="caution">
    <text evidence="2">The sequence shown here is derived from an EMBL/GenBank/DDBJ whole genome shotgun (WGS) entry which is preliminary data.</text>
</comment>
<dbReference type="InterPro" id="IPR016024">
    <property type="entry name" value="ARM-type_fold"/>
</dbReference>
<dbReference type="SMART" id="SM00932">
    <property type="entry name" value="Nfu_N"/>
    <property type="match status" value="1"/>
</dbReference>
<evidence type="ECO:0000313" key="2">
    <source>
        <dbReference type="EMBL" id="MBP3962424.1"/>
    </source>
</evidence>
<dbReference type="Pfam" id="PF08712">
    <property type="entry name" value="Nfu_N"/>
    <property type="match status" value="1"/>
</dbReference>
<feature type="domain" description="Scaffold protein Nfu/NifU N-terminal" evidence="1">
    <location>
        <begin position="4"/>
        <end position="90"/>
    </location>
</feature>
<dbReference type="InterPro" id="IPR025989">
    <property type="entry name" value="Virulence_F_dom"/>
</dbReference>
<dbReference type="Pfam" id="PF13769">
    <property type="entry name" value="Virulence_fact"/>
    <property type="match status" value="1"/>
</dbReference>
<reference evidence="2 3" key="1">
    <citation type="submission" date="2021-04" db="EMBL/GenBank/DDBJ databases">
        <title>Paenibacillus sp. DLE-14 whole genome sequence.</title>
        <authorList>
            <person name="Ham Y.J."/>
        </authorList>
    </citation>
    <scope>NUCLEOTIDE SEQUENCE [LARGE SCALE GENOMIC DNA]</scope>
    <source>
        <strain evidence="2 3">DLE-14</strain>
    </source>
</reference>
<sequence>MKLLGIEPTPSPNTMKLNVNEKLPAGQRFSLALSDADGAVEPLRSLLRIDGVRGLFRTTDFIALDRKPGADWERILAEARRILQSGDEAGSAEGSAEGTGAAVPGAESFGEAHAFVQLYRGIPMQVRVRTPGGEARAALPAQFTEAVTRAAASSMIRERMLEELGVRYGEPDEIAAELVRELEAAYPQERLEELIAAAIALGAAQGDAPAAPAARPTPLTAEQLAERLASPEWGVRYEALSRTAPEPAMLPLLAKAITDDNVSIRRLAVVYLGELRLPEAMPLLIAALRDASASVRRTAGDTLSDLGDPAAIPAMIEALRDRNKLVRWRAARFLYEVGDDSAAEALQAAAADPEFEVSLQARIALERIERGEEAAGSVWQQMTAQRTNQSNHD</sequence>
<gene>
    <name evidence="2" type="ORF">I8J30_06865</name>
</gene>
<dbReference type="InterPro" id="IPR036498">
    <property type="entry name" value="Nfu/NifU_N_sf"/>
</dbReference>
<evidence type="ECO:0000259" key="1">
    <source>
        <dbReference type="SMART" id="SM00932"/>
    </source>
</evidence>
<keyword evidence="3" id="KW-1185">Reference proteome</keyword>
<dbReference type="Gene3D" id="3.30.1370.70">
    <property type="entry name" value="Scaffold protein Nfu/NifU, N-terminal domain"/>
    <property type="match status" value="1"/>
</dbReference>
<dbReference type="PANTHER" id="PTHR12697:SF37">
    <property type="entry name" value="CONSERVED VIRULENCE FACTOR C"/>
    <property type="match status" value="1"/>
</dbReference>
<name>A0ABS5C8U7_9BACL</name>
<organism evidence="2 3">
    <name type="scientific">Paenibacillus lignilyticus</name>
    <dbReference type="NCBI Taxonomy" id="1172615"/>
    <lineage>
        <taxon>Bacteria</taxon>
        <taxon>Bacillati</taxon>
        <taxon>Bacillota</taxon>
        <taxon>Bacilli</taxon>
        <taxon>Bacillales</taxon>
        <taxon>Paenibacillaceae</taxon>
        <taxon>Paenibacillus</taxon>
    </lineage>
</organism>
<dbReference type="SUPFAM" id="SSF48371">
    <property type="entry name" value="ARM repeat"/>
    <property type="match status" value="1"/>
</dbReference>
<dbReference type="SMART" id="SM00567">
    <property type="entry name" value="EZ_HEAT"/>
    <property type="match status" value="4"/>
</dbReference>
<dbReference type="SUPFAM" id="SSF110836">
    <property type="entry name" value="Hypothetical protein SAV1430"/>
    <property type="match status" value="1"/>
</dbReference>
<accession>A0ABS5C8U7</accession>
<dbReference type="RefSeq" id="WP_210656625.1">
    <property type="nucleotide sequence ID" value="NZ_JAGKSP010000002.1"/>
</dbReference>
<dbReference type="InterPro" id="IPR004155">
    <property type="entry name" value="PBS_lyase_HEAT"/>
</dbReference>
<dbReference type="EMBL" id="JAGKSP010000002">
    <property type="protein sequence ID" value="MBP3962424.1"/>
    <property type="molecule type" value="Genomic_DNA"/>
</dbReference>
<dbReference type="Pfam" id="PF13646">
    <property type="entry name" value="HEAT_2"/>
    <property type="match status" value="1"/>
</dbReference>
<dbReference type="Proteomes" id="UP000673394">
    <property type="component" value="Unassembled WGS sequence"/>
</dbReference>
<dbReference type="PANTHER" id="PTHR12697">
    <property type="entry name" value="PBS LYASE HEAT-LIKE PROTEIN"/>
    <property type="match status" value="1"/>
</dbReference>
<protein>
    <submittedName>
        <fullName evidence="2">Conserved virulence factor C family protein</fullName>
    </submittedName>
</protein>
<proteinExistence type="predicted"/>